<organism evidence="3 4">
    <name type="scientific">Cyclonatronum proteinivorum</name>
    <dbReference type="NCBI Taxonomy" id="1457365"/>
    <lineage>
        <taxon>Bacteria</taxon>
        <taxon>Pseudomonadati</taxon>
        <taxon>Balneolota</taxon>
        <taxon>Balneolia</taxon>
        <taxon>Balneolales</taxon>
        <taxon>Cyclonatronaceae</taxon>
        <taxon>Cyclonatronum</taxon>
    </lineage>
</organism>
<keyword evidence="1" id="KW-0732">Signal</keyword>
<accession>A0A345UNB0</accession>
<evidence type="ECO:0000313" key="3">
    <source>
        <dbReference type="EMBL" id="AXJ01962.1"/>
    </source>
</evidence>
<dbReference type="PANTHER" id="PTHR47197:SF3">
    <property type="entry name" value="DIHYDRO-HEME D1 DEHYDROGENASE"/>
    <property type="match status" value="1"/>
</dbReference>
<dbReference type="InterPro" id="IPR015943">
    <property type="entry name" value="WD40/YVTN_repeat-like_dom_sf"/>
</dbReference>
<dbReference type="EMBL" id="CP027806">
    <property type="protein sequence ID" value="AXJ01962.1"/>
    <property type="molecule type" value="Genomic_DNA"/>
</dbReference>
<dbReference type="InterPro" id="IPR031815">
    <property type="entry name" value="DUF5074"/>
</dbReference>
<feature type="chain" id="PRO_5016981096" evidence="1">
    <location>
        <begin position="23"/>
        <end position="437"/>
    </location>
</feature>
<gene>
    <name evidence="3" type="ORF">CYPRO_2721</name>
</gene>
<dbReference type="NCBIfam" id="TIGR02276">
    <property type="entry name" value="beta_rpt_yvtn"/>
    <property type="match status" value="1"/>
</dbReference>
<dbReference type="KEGG" id="cprv:CYPRO_2721"/>
<evidence type="ECO:0000259" key="2">
    <source>
        <dbReference type="Pfam" id="PF18962"/>
    </source>
</evidence>
<dbReference type="InterPro" id="IPR011964">
    <property type="entry name" value="YVTN_b-propeller_repeat"/>
</dbReference>
<proteinExistence type="predicted"/>
<dbReference type="InterPro" id="IPR011045">
    <property type="entry name" value="N2O_reductase_N"/>
</dbReference>
<dbReference type="Pfam" id="PF16819">
    <property type="entry name" value="DUF5074"/>
    <property type="match status" value="1"/>
</dbReference>
<name>A0A345UNB0_9BACT</name>
<dbReference type="Proteomes" id="UP000254808">
    <property type="component" value="Chromosome"/>
</dbReference>
<dbReference type="PANTHER" id="PTHR47197">
    <property type="entry name" value="PROTEIN NIRF"/>
    <property type="match status" value="1"/>
</dbReference>
<feature type="signal peptide" evidence="1">
    <location>
        <begin position="1"/>
        <end position="22"/>
    </location>
</feature>
<dbReference type="RefSeq" id="WP_164682794.1">
    <property type="nucleotide sequence ID" value="NZ_CP027806.1"/>
</dbReference>
<dbReference type="Gene3D" id="2.60.40.4070">
    <property type="match status" value="1"/>
</dbReference>
<reference evidence="3 4" key="1">
    <citation type="submission" date="2018-03" db="EMBL/GenBank/DDBJ databases">
        <title>Phenotypic and genomic properties of Cyclonatronum proteinivorum gen. nov., sp. nov., a haloalkaliphilic bacteroidete from soda lakes possessing Na+-translocating rhodopsin.</title>
        <authorList>
            <person name="Toshchakov S.V."/>
            <person name="Korzhenkov A."/>
            <person name="Samarov N.I."/>
            <person name="Kublanov I.V."/>
            <person name="Muntyan M.S."/>
            <person name="Sorokin D.Y."/>
        </authorList>
    </citation>
    <scope>NUCLEOTIDE SEQUENCE [LARGE SCALE GENOMIC DNA]</scope>
    <source>
        <strain evidence="3 4">Omega</strain>
    </source>
</reference>
<feature type="domain" description="Secretion system C-terminal sorting" evidence="2">
    <location>
        <begin position="359"/>
        <end position="432"/>
    </location>
</feature>
<dbReference type="NCBIfam" id="TIGR04183">
    <property type="entry name" value="Por_Secre_tail"/>
    <property type="match status" value="1"/>
</dbReference>
<protein>
    <submittedName>
        <fullName evidence="3">Por secretion system C-terminal sorting domain-containing protein</fullName>
    </submittedName>
</protein>
<dbReference type="Gene3D" id="2.130.10.10">
    <property type="entry name" value="YVTN repeat-like/Quinoprotein amine dehydrogenase"/>
    <property type="match status" value="1"/>
</dbReference>
<evidence type="ECO:0000313" key="4">
    <source>
        <dbReference type="Proteomes" id="UP000254808"/>
    </source>
</evidence>
<dbReference type="SUPFAM" id="SSF50974">
    <property type="entry name" value="Nitrous oxide reductase, N-terminal domain"/>
    <property type="match status" value="1"/>
</dbReference>
<dbReference type="Pfam" id="PF18962">
    <property type="entry name" value="Por_Secre_tail"/>
    <property type="match status" value="1"/>
</dbReference>
<sequence length="437" mass="46915">MMQKITSLSVLLMLVFAAGLHAQQLEKVYVLNQGAFLQANASVTSWNPATGQVQQNVFQQVNGRPLGDVAVHSALINGLLYILVSNSDTIEIVNPETFASMKRIFVDDFGGSSPQWIEQVSDTKAYVSNLTGTTVSVLDLVTNEITGSIEVGPNPEGIAVSGGKAYVALTDFGNGQQVAVIDIATDTRTALIDVHDNPRFLHTGSDGRVWLMSTGSFGIPESDGKISIIDPATDTVTATVDVPGKPQRIQLNEADNILYVLNNGIMKLDMETLTFADDKLRDFAHFGMRFWNGDQPRIFATTAPDFSSAGSVTVLSTDGDVLTSFTAGIGPDFVQFVSGGPVSVGGDEIASGFRLHQNYPNPFNPATVISYELPEAAEVRLEVFNLMGQRVAVLDAGFRTAGAHQLRFDAGTLASGIYLYRLQAGSLSATRRMTLVR</sequence>
<dbReference type="InterPro" id="IPR051200">
    <property type="entry name" value="Host-pathogen_enzymatic-act"/>
</dbReference>
<keyword evidence="4" id="KW-1185">Reference proteome</keyword>
<dbReference type="InterPro" id="IPR026444">
    <property type="entry name" value="Secre_tail"/>
</dbReference>
<dbReference type="AlphaFoldDB" id="A0A345UNB0"/>
<evidence type="ECO:0000256" key="1">
    <source>
        <dbReference type="SAM" id="SignalP"/>
    </source>
</evidence>